<evidence type="ECO:0000313" key="4">
    <source>
        <dbReference type="EMBL" id="KGN58130.1"/>
    </source>
</evidence>
<dbReference type="PANTHER" id="PTHR34210:SF3">
    <property type="entry name" value="CCHC-TYPE DOMAIN-CONTAINING PROTEIN"/>
    <property type="match status" value="1"/>
</dbReference>
<feature type="compositionally biased region" description="Basic and acidic residues" evidence="2">
    <location>
        <begin position="397"/>
        <end position="406"/>
    </location>
</feature>
<dbReference type="AlphaFoldDB" id="A0A0A0L866"/>
<organism evidence="4 5">
    <name type="scientific">Cucumis sativus</name>
    <name type="common">Cucumber</name>
    <dbReference type="NCBI Taxonomy" id="3659"/>
    <lineage>
        <taxon>Eukaryota</taxon>
        <taxon>Viridiplantae</taxon>
        <taxon>Streptophyta</taxon>
        <taxon>Embryophyta</taxon>
        <taxon>Tracheophyta</taxon>
        <taxon>Spermatophyta</taxon>
        <taxon>Magnoliopsida</taxon>
        <taxon>eudicotyledons</taxon>
        <taxon>Gunneridae</taxon>
        <taxon>Pentapetalae</taxon>
        <taxon>rosids</taxon>
        <taxon>fabids</taxon>
        <taxon>Cucurbitales</taxon>
        <taxon>Cucurbitaceae</taxon>
        <taxon>Benincaseae</taxon>
        <taxon>Cucumis</taxon>
    </lineage>
</organism>
<dbReference type="SUPFAM" id="SSF57756">
    <property type="entry name" value="Retrovirus zinc finger-like domains"/>
    <property type="match status" value="1"/>
</dbReference>
<proteinExistence type="predicted"/>
<feature type="region of interest" description="Disordered" evidence="2">
    <location>
        <begin position="121"/>
        <end position="172"/>
    </location>
</feature>
<dbReference type="STRING" id="3659.A0A0A0L866"/>
<dbReference type="EMBL" id="CM002924">
    <property type="protein sequence ID" value="KGN58130.1"/>
    <property type="molecule type" value="Genomic_DNA"/>
</dbReference>
<sequence length="569" mass="65199">MDDEQWNGDDDREVGDDDEEEIEIWFWKEIKKLPVTNHKCSSHLTPFLCGGVKCQYPKSRGSGHIHPHPPSTFLPAAAFASASASAGSFFTSPTRSSIEFALFVMANSPDVDADDDFSELYKEYTGPPRSTTVVPQEKTNTNKRSHAGSDEEDEPRDPNAVPTDFTSREAKVWEAKSKATERNWKKRKEEEMICKRCGESGHFTQGCPSTLGSSRKSQDFFERVPARDKHVRAIFTDRVIQKIEKDVGCKIKMDEKFIIVSGKDRLILLKGLDAVNKLIKEDGDQKGSSSSHMSRSRSPDRSPAGSRSQRSDVHRSHSGPTNASQFQPRFSRQEKVVENRARDDLQKYPRSSVQAYGNDRVRGRSSHSKSPAHPPYSGSSFGSYDSYQNKNAYGRTEGWDNERRGSDLQSSRQFEYPAFPQSLEELEIEYKREATELGKIRDKEEDEENYKNRETIREMRESYTKKLTHLRGTHAKQWDEFLQLDAQRRQQQVHQQMAASGFGGYKQHNYSEYEGGSVNAHYEGANLAALDSRSKYQNHMENYPSRPHGNFGEFQRQRRDDYENAYKRY</sequence>
<gene>
    <name evidence="4" type="ORF">Csa_3G535630</name>
</gene>
<feature type="region of interest" description="Disordered" evidence="2">
    <location>
        <begin position="282"/>
        <end position="416"/>
    </location>
</feature>
<evidence type="ECO:0000259" key="3">
    <source>
        <dbReference type="PROSITE" id="PS50158"/>
    </source>
</evidence>
<name>A0A0A0L866_CUCSA</name>
<dbReference type="PROSITE" id="PS50158">
    <property type="entry name" value="ZF_CCHC"/>
    <property type="match status" value="1"/>
</dbReference>
<evidence type="ECO:0000256" key="1">
    <source>
        <dbReference type="PROSITE-ProRule" id="PRU00047"/>
    </source>
</evidence>
<keyword evidence="1" id="KW-0479">Metal-binding</keyword>
<dbReference type="Proteomes" id="UP000029981">
    <property type="component" value="Chromosome 3"/>
</dbReference>
<reference evidence="4 5" key="1">
    <citation type="journal article" date="2009" name="Nat. Genet.">
        <title>The genome of the cucumber, Cucumis sativus L.</title>
        <authorList>
            <person name="Huang S."/>
            <person name="Li R."/>
            <person name="Zhang Z."/>
            <person name="Li L."/>
            <person name="Gu X."/>
            <person name="Fan W."/>
            <person name="Lucas W.J."/>
            <person name="Wang X."/>
            <person name="Xie B."/>
            <person name="Ni P."/>
            <person name="Ren Y."/>
            <person name="Zhu H."/>
            <person name="Li J."/>
            <person name="Lin K."/>
            <person name="Jin W."/>
            <person name="Fei Z."/>
            <person name="Li G."/>
            <person name="Staub J."/>
            <person name="Kilian A."/>
            <person name="van der Vossen E.A."/>
            <person name="Wu Y."/>
            <person name="Guo J."/>
            <person name="He J."/>
            <person name="Jia Z."/>
            <person name="Ren Y."/>
            <person name="Tian G."/>
            <person name="Lu Y."/>
            <person name="Ruan J."/>
            <person name="Qian W."/>
            <person name="Wang M."/>
            <person name="Huang Q."/>
            <person name="Li B."/>
            <person name="Xuan Z."/>
            <person name="Cao J."/>
            <person name="Asan"/>
            <person name="Wu Z."/>
            <person name="Zhang J."/>
            <person name="Cai Q."/>
            <person name="Bai Y."/>
            <person name="Zhao B."/>
            <person name="Han Y."/>
            <person name="Li Y."/>
            <person name="Li X."/>
            <person name="Wang S."/>
            <person name="Shi Q."/>
            <person name="Liu S."/>
            <person name="Cho W.K."/>
            <person name="Kim J.Y."/>
            <person name="Xu Y."/>
            <person name="Heller-Uszynska K."/>
            <person name="Miao H."/>
            <person name="Cheng Z."/>
            <person name="Zhang S."/>
            <person name="Wu J."/>
            <person name="Yang Y."/>
            <person name="Kang H."/>
            <person name="Li M."/>
            <person name="Liang H."/>
            <person name="Ren X."/>
            <person name="Shi Z."/>
            <person name="Wen M."/>
            <person name="Jian M."/>
            <person name="Yang H."/>
            <person name="Zhang G."/>
            <person name="Yang Z."/>
            <person name="Chen R."/>
            <person name="Liu S."/>
            <person name="Li J."/>
            <person name="Ma L."/>
            <person name="Liu H."/>
            <person name="Zhou Y."/>
            <person name="Zhao J."/>
            <person name="Fang X."/>
            <person name="Li G."/>
            <person name="Fang L."/>
            <person name="Li Y."/>
            <person name="Liu D."/>
            <person name="Zheng H."/>
            <person name="Zhang Y."/>
            <person name="Qin N."/>
            <person name="Li Z."/>
            <person name="Yang G."/>
            <person name="Yang S."/>
            <person name="Bolund L."/>
            <person name="Kristiansen K."/>
            <person name="Zheng H."/>
            <person name="Li S."/>
            <person name="Zhang X."/>
            <person name="Yang H."/>
            <person name="Wang J."/>
            <person name="Sun R."/>
            <person name="Zhang B."/>
            <person name="Jiang S."/>
            <person name="Wang J."/>
            <person name="Du Y."/>
            <person name="Li S."/>
        </authorList>
    </citation>
    <scope>NUCLEOTIDE SEQUENCE [LARGE SCALE GENOMIC DNA]</scope>
    <source>
        <strain evidence="5">cv. 9930</strain>
    </source>
</reference>
<feature type="compositionally biased region" description="Basic and acidic residues" evidence="2">
    <location>
        <begin position="331"/>
        <end position="347"/>
    </location>
</feature>
<feature type="compositionally biased region" description="Low complexity" evidence="2">
    <location>
        <begin position="376"/>
        <end position="387"/>
    </location>
</feature>
<evidence type="ECO:0000313" key="5">
    <source>
        <dbReference type="Proteomes" id="UP000029981"/>
    </source>
</evidence>
<dbReference type="eggNOG" id="ENOG502RF6R">
    <property type="taxonomic scope" value="Eukaryota"/>
</dbReference>
<dbReference type="PANTHER" id="PTHR34210">
    <property type="entry name" value="OS01G0252900 PROTEIN"/>
    <property type="match status" value="1"/>
</dbReference>
<keyword evidence="1" id="KW-0862">Zinc</keyword>
<dbReference type="InterPro" id="IPR001878">
    <property type="entry name" value="Znf_CCHC"/>
</dbReference>
<dbReference type="InterPro" id="IPR036875">
    <property type="entry name" value="Znf_CCHC_sf"/>
</dbReference>
<keyword evidence="1" id="KW-0863">Zinc-finger</keyword>
<feature type="compositionally biased region" description="Basic and acidic residues" evidence="2">
    <location>
        <begin position="555"/>
        <end position="569"/>
    </location>
</feature>
<dbReference type="Gramene" id="KGN58130">
    <property type="protein sequence ID" value="KGN58130"/>
    <property type="gene ID" value="Csa_3G535630"/>
</dbReference>
<feature type="region of interest" description="Disordered" evidence="2">
    <location>
        <begin position="539"/>
        <end position="569"/>
    </location>
</feature>
<reference evidence="4 5" key="3">
    <citation type="journal article" date="2010" name="BMC Genomics">
        <title>Transcriptome sequencing and comparative analysis of cucumber flowers with different sex types.</title>
        <authorList>
            <person name="Guo S."/>
            <person name="Zheng Y."/>
            <person name="Joung J.G."/>
            <person name="Liu S."/>
            <person name="Zhang Z."/>
            <person name="Crasta O.R."/>
            <person name="Sobral B.W."/>
            <person name="Xu Y."/>
            <person name="Huang S."/>
            <person name="Fei Z."/>
        </authorList>
    </citation>
    <scope>NUCLEOTIDE SEQUENCE [LARGE SCALE GENOMIC DNA]</scope>
    <source>
        <strain evidence="5">cv. 9930</strain>
    </source>
</reference>
<protein>
    <recommendedName>
        <fullName evidence="3">CCHC-type domain-containing protein</fullName>
    </recommendedName>
</protein>
<dbReference type="GO" id="GO:0003676">
    <property type="term" value="F:nucleic acid binding"/>
    <property type="evidence" value="ECO:0007669"/>
    <property type="project" value="InterPro"/>
</dbReference>
<reference evidence="4 5" key="4">
    <citation type="journal article" date="2011" name="BMC Genomics">
        <title>RNA-Seq improves annotation of protein-coding genes in the cucumber genome.</title>
        <authorList>
            <person name="Li Z."/>
            <person name="Zhang Z."/>
            <person name="Yan P."/>
            <person name="Huang S."/>
            <person name="Fei Z."/>
            <person name="Lin K."/>
        </authorList>
    </citation>
    <scope>NUCLEOTIDE SEQUENCE [LARGE SCALE GENOMIC DNA]</scope>
    <source>
        <strain evidence="5">cv. 9930</strain>
    </source>
</reference>
<reference evidence="4 5" key="2">
    <citation type="journal article" date="2009" name="PLoS ONE">
        <title>An integrated genetic and cytogenetic map of the cucumber genome.</title>
        <authorList>
            <person name="Ren Y."/>
            <person name="Zhang Z."/>
            <person name="Liu J."/>
            <person name="Staub J.E."/>
            <person name="Han Y."/>
            <person name="Cheng Z."/>
            <person name="Li X."/>
            <person name="Lu J."/>
            <person name="Miao H."/>
            <person name="Kang H."/>
            <person name="Xie B."/>
            <person name="Gu X."/>
            <person name="Wang X."/>
            <person name="Du Y."/>
            <person name="Jin W."/>
            <person name="Huang S."/>
        </authorList>
    </citation>
    <scope>NUCLEOTIDE SEQUENCE [LARGE SCALE GENOMIC DNA]</scope>
    <source>
        <strain evidence="5">cv. 9930</strain>
    </source>
</reference>
<keyword evidence="5" id="KW-1185">Reference proteome</keyword>
<feature type="compositionally biased region" description="Polar residues" evidence="2">
    <location>
        <begin position="128"/>
        <end position="139"/>
    </location>
</feature>
<feature type="domain" description="CCHC-type" evidence="3">
    <location>
        <begin position="194"/>
        <end position="209"/>
    </location>
</feature>
<evidence type="ECO:0000256" key="2">
    <source>
        <dbReference type="SAM" id="MobiDB-lite"/>
    </source>
</evidence>
<accession>A0A0A0L866</accession>
<feature type="compositionally biased region" description="Polar residues" evidence="2">
    <location>
        <begin position="318"/>
        <end position="330"/>
    </location>
</feature>
<dbReference type="OMA" id="AQSKSPC"/>
<dbReference type="GO" id="GO:0008270">
    <property type="term" value="F:zinc ion binding"/>
    <property type="evidence" value="ECO:0007669"/>
    <property type="project" value="UniProtKB-KW"/>
</dbReference>